<dbReference type="OMA" id="TESMYTH"/>
<dbReference type="Proteomes" id="UP000011087">
    <property type="component" value="Unassembled WGS sequence"/>
</dbReference>
<dbReference type="AlphaFoldDB" id="L1J7W8"/>
<dbReference type="PaxDb" id="55529-EKX44417"/>
<dbReference type="EnsemblProtists" id="EKX44417">
    <property type="protein sequence ID" value="EKX44417"/>
    <property type="gene ID" value="GUITHDRAFT_109538"/>
</dbReference>
<dbReference type="PRINTS" id="PR01210">
    <property type="entry name" value="GGTRANSPTASE"/>
</dbReference>
<dbReference type="OrthoDB" id="1081007at2759"/>
<dbReference type="HOGENOM" id="CLU_575494_0_0_1"/>
<dbReference type="InterPro" id="IPR043138">
    <property type="entry name" value="GGT_lsub"/>
</dbReference>
<accession>L1J7W8</accession>
<dbReference type="STRING" id="905079.L1J7W8"/>
<dbReference type="InterPro" id="IPR051792">
    <property type="entry name" value="GGT_bact"/>
</dbReference>
<gene>
    <name evidence="2" type="ORF">GUITHDRAFT_109538</name>
</gene>
<sequence length="475" mass="50742">MRSGDDKIYEKSSLLPTTASLNSKRVAIGAAVITLVIVIAVLALTSSSSNGASSVPLQDDTKAGGYLKDGKEFSIGAVSSTHFLASEAGYQTLREGGNAVDAAAVMQFVLNVVQPQSTGIGGGCFVLLYNSSTGEASALDGREEAPSSFHENAFCGDAACGVGPCNCTGGLMGTYSERVGSGFAVGAPGVVAAMEKMLEEKGTMKLSEVVKPAVKLARDGFPMYEHLRSKIQNGEIFKNPDLANTLEALGKQGSQLFYQGQIGRDIVDTLRSSGPPKTIRAGLLTMEDLSNYKAVWRRVVNTTYRGYQVLGMSPPSAGGVTMANALNVMEGFDLKSMPKHGVENLHRMIDGMNMAWADRNKYLADSDWVDIPVRYENDEYCQQFTSSSTCPIGCGWEMQDGGSEEGKFAMSGGRQISGCRAIGLLSKDYANARRDRFSNLFRIAPVPLPPGNFSKISDDTWLADYKDKLVLAGLV</sequence>
<evidence type="ECO:0000313" key="3">
    <source>
        <dbReference type="EnsemblProtists" id="EKX44417"/>
    </source>
</evidence>
<reference evidence="2 4" key="1">
    <citation type="journal article" date="2012" name="Nature">
        <title>Algal genomes reveal evolutionary mosaicism and the fate of nucleomorphs.</title>
        <authorList>
            <consortium name="DOE Joint Genome Institute"/>
            <person name="Curtis B.A."/>
            <person name="Tanifuji G."/>
            <person name="Burki F."/>
            <person name="Gruber A."/>
            <person name="Irimia M."/>
            <person name="Maruyama S."/>
            <person name="Arias M.C."/>
            <person name="Ball S.G."/>
            <person name="Gile G.H."/>
            <person name="Hirakawa Y."/>
            <person name="Hopkins J.F."/>
            <person name="Kuo A."/>
            <person name="Rensing S.A."/>
            <person name="Schmutz J."/>
            <person name="Symeonidi A."/>
            <person name="Elias M."/>
            <person name="Eveleigh R.J."/>
            <person name="Herman E.K."/>
            <person name="Klute M.J."/>
            <person name="Nakayama T."/>
            <person name="Obornik M."/>
            <person name="Reyes-Prieto A."/>
            <person name="Armbrust E.V."/>
            <person name="Aves S.J."/>
            <person name="Beiko R.G."/>
            <person name="Coutinho P."/>
            <person name="Dacks J.B."/>
            <person name="Durnford D.G."/>
            <person name="Fast N.M."/>
            <person name="Green B.R."/>
            <person name="Grisdale C.J."/>
            <person name="Hempel F."/>
            <person name="Henrissat B."/>
            <person name="Hoppner M.P."/>
            <person name="Ishida K."/>
            <person name="Kim E."/>
            <person name="Koreny L."/>
            <person name="Kroth P.G."/>
            <person name="Liu Y."/>
            <person name="Malik S.B."/>
            <person name="Maier U.G."/>
            <person name="McRose D."/>
            <person name="Mock T."/>
            <person name="Neilson J.A."/>
            <person name="Onodera N.T."/>
            <person name="Poole A.M."/>
            <person name="Pritham E.J."/>
            <person name="Richards T.A."/>
            <person name="Rocap G."/>
            <person name="Roy S.W."/>
            <person name="Sarai C."/>
            <person name="Schaack S."/>
            <person name="Shirato S."/>
            <person name="Slamovits C.H."/>
            <person name="Spencer D.F."/>
            <person name="Suzuki S."/>
            <person name="Worden A.Z."/>
            <person name="Zauner S."/>
            <person name="Barry K."/>
            <person name="Bell C."/>
            <person name="Bharti A.K."/>
            <person name="Crow J.A."/>
            <person name="Grimwood J."/>
            <person name="Kramer R."/>
            <person name="Lindquist E."/>
            <person name="Lucas S."/>
            <person name="Salamov A."/>
            <person name="McFadden G.I."/>
            <person name="Lane C.E."/>
            <person name="Keeling P.J."/>
            <person name="Gray M.W."/>
            <person name="Grigoriev I.V."/>
            <person name="Archibald J.M."/>
        </authorList>
    </citation>
    <scope>NUCLEOTIDE SEQUENCE</scope>
    <source>
        <strain evidence="2 4">CCMP2712</strain>
    </source>
</reference>
<dbReference type="PANTHER" id="PTHR43199:SF1">
    <property type="entry name" value="GLUTATHIONE HYDROLASE PROENZYME"/>
    <property type="match status" value="1"/>
</dbReference>
<dbReference type="InterPro" id="IPR029055">
    <property type="entry name" value="Ntn_hydrolases_N"/>
</dbReference>
<dbReference type="Gene3D" id="1.10.246.130">
    <property type="match status" value="1"/>
</dbReference>
<reference evidence="4" key="2">
    <citation type="submission" date="2012-11" db="EMBL/GenBank/DDBJ databases">
        <authorList>
            <person name="Kuo A."/>
            <person name="Curtis B.A."/>
            <person name="Tanifuji G."/>
            <person name="Burki F."/>
            <person name="Gruber A."/>
            <person name="Irimia M."/>
            <person name="Maruyama S."/>
            <person name="Arias M.C."/>
            <person name="Ball S.G."/>
            <person name="Gile G.H."/>
            <person name="Hirakawa Y."/>
            <person name="Hopkins J.F."/>
            <person name="Rensing S.A."/>
            <person name="Schmutz J."/>
            <person name="Symeonidi A."/>
            <person name="Elias M."/>
            <person name="Eveleigh R.J."/>
            <person name="Herman E.K."/>
            <person name="Klute M.J."/>
            <person name="Nakayama T."/>
            <person name="Obornik M."/>
            <person name="Reyes-Prieto A."/>
            <person name="Armbrust E.V."/>
            <person name="Aves S.J."/>
            <person name="Beiko R.G."/>
            <person name="Coutinho P."/>
            <person name="Dacks J.B."/>
            <person name="Durnford D.G."/>
            <person name="Fast N.M."/>
            <person name="Green B.R."/>
            <person name="Grisdale C."/>
            <person name="Hempe F."/>
            <person name="Henrissat B."/>
            <person name="Hoppner M.P."/>
            <person name="Ishida K.-I."/>
            <person name="Kim E."/>
            <person name="Koreny L."/>
            <person name="Kroth P.G."/>
            <person name="Liu Y."/>
            <person name="Malik S.-B."/>
            <person name="Maier U.G."/>
            <person name="McRose D."/>
            <person name="Mock T."/>
            <person name="Neilson J.A."/>
            <person name="Onodera N.T."/>
            <person name="Poole A.M."/>
            <person name="Pritham E.J."/>
            <person name="Richards T.A."/>
            <person name="Rocap G."/>
            <person name="Roy S.W."/>
            <person name="Sarai C."/>
            <person name="Schaack S."/>
            <person name="Shirato S."/>
            <person name="Slamovits C.H."/>
            <person name="Spencer D.F."/>
            <person name="Suzuki S."/>
            <person name="Worden A.Z."/>
            <person name="Zauner S."/>
            <person name="Barry K."/>
            <person name="Bell C."/>
            <person name="Bharti A.K."/>
            <person name="Crow J.A."/>
            <person name="Grimwood J."/>
            <person name="Kramer R."/>
            <person name="Lindquist E."/>
            <person name="Lucas S."/>
            <person name="Salamov A."/>
            <person name="McFadden G.I."/>
            <person name="Lane C.E."/>
            <person name="Keeling P.J."/>
            <person name="Gray M.W."/>
            <person name="Grigoriev I.V."/>
            <person name="Archibald J.M."/>
        </authorList>
    </citation>
    <scope>NUCLEOTIDE SEQUENCE</scope>
    <source>
        <strain evidence="4">CCMP2712</strain>
    </source>
</reference>
<evidence type="ECO:0000256" key="1">
    <source>
        <dbReference type="SAM" id="Phobius"/>
    </source>
</evidence>
<dbReference type="Pfam" id="PF01019">
    <property type="entry name" value="G_glu_transpept"/>
    <property type="match status" value="1"/>
</dbReference>
<keyword evidence="1" id="KW-0472">Membrane</keyword>
<dbReference type="SUPFAM" id="SSF56235">
    <property type="entry name" value="N-terminal nucleophile aminohydrolases (Ntn hydrolases)"/>
    <property type="match status" value="1"/>
</dbReference>
<name>L1J7W8_GUITC</name>
<reference evidence="3" key="3">
    <citation type="submission" date="2016-03" db="UniProtKB">
        <authorList>
            <consortium name="EnsemblProtists"/>
        </authorList>
    </citation>
    <scope>IDENTIFICATION</scope>
</reference>
<organism evidence="2">
    <name type="scientific">Guillardia theta (strain CCMP2712)</name>
    <name type="common">Cryptophyte</name>
    <dbReference type="NCBI Taxonomy" id="905079"/>
    <lineage>
        <taxon>Eukaryota</taxon>
        <taxon>Cryptophyceae</taxon>
        <taxon>Pyrenomonadales</taxon>
        <taxon>Geminigeraceae</taxon>
        <taxon>Guillardia</taxon>
    </lineage>
</organism>
<evidence type="ECO:0000313" key="2">
    <source>
        <dbReference type="EMBL" id="EKX44417.1"/>
    </source>
</evidence>
<keyword evidence="4" id="KW-1185">Reference proteome</keyword>
<evidence type="ECO:0008006" key="5">
    <source>
        <dbReference type="Google" id="ProtNLM"/>
    </source>
</evidence>
<dbReference type="GeneID" id="17301137"/>
<dbReference type="eggNOG" id="KOG2410">
    <property type="taxonomic scope" value="Eukaryota"/>
</dbReference>
<dbReference type="EMBL" id="JH993004">
    <property type="protein sequence ID" value="EKX44417.1"/>
    <property type="molecule type" value="Genomic_DNA"/>
</dbReference>
<dbReference type="PANTHER" id="PTHR43199">
    <property type="entry name" value="GLUTATHIONE HYDROLASE"/>
    <property type="match status" value="1"/>
</dbReference>
<keyword evidence="1" id="KW-1133">Transmembrane helix</keyword>
<dbReference type="RefSeq" id="XP_005831397.1">
    <property type="nucleotide sequence ID" value="XM_005831340.1"/>
</dbReference>
<protein>
    <recommendedName>
        <fullName evidence="5">Gamma-glutamyltransferase</fullName>
    </recommendedName>
</protein>
<keyword evidence="1" id="KW-0812">Transmembrane</keyword>
<feature type="transmembrane region" description="Helical" evidence="1">
    <location>
        <begin position="26"/>
        <end position="44"/>
    </location>
</feature>
<evidence type="ECO:0000313" key="4">
    <source>
        <dbReference type="Proteomes" id="UP000011087"/>
    </source>
</evidence>
<proteinExistence type="predicted"/>
<dbReference type="KEGG" id="gtt:GUITHDRAFT_109538"/>